<reference evidence="1" key="1">
    <citation type="submission" date="2022-11" db="EMBL/GenBank/DDBJ databases">
        <title>Minimal conservation of predation-associated metabolite biosynthetic gene clusters underscores biosynthetic potential of Myxococcota including descriptions for ten novel species: Archangium lansinium sp. nov., Myxococcus landrumus sp. nov., Nannocystis bai.</title>
        <authorList>
            <person name="Ahearne A."/>
            <person name="Stevens C."/>
            <person name="Phillips K."/>
        </authorList>
    </citation>
    <scope>NUCLEOTIDE SEQUENCE</scope>
    <source>
        <strain evidence="1">Na p29</strain>
    </source>
</reference>
<evidence type="ECO:0000313" key="2">
    <source>
        <dbReference type="Proteomes" id="UP001150924"/>
    </source>
</evidence>
<sequence>MTITTPPFSGIRRRMSSGTLRAVSAIARADECEKMTGASLTRSASSIVAGDTCDRSTSMPRRFISRTTSSPNVVSPSWRGGSTAQSAQSVWTLCVSVR</sequence>
<accession>A0A9X3F199</accession>
<dbReference type="AlphaFoldDB" id="A0A9X3F199"/>
<gene>
    <name evidence="1" type="ORF">OV079_52970</name>
</gene>
<keyword evidence="2" id="KW-1185">Reference proteome</keyword>
<dbReference type="Proteomes" id="UP001150924">
    <property type="component" value="Unassembled WGS sequence"/>
</dbReference>
<evidence type="ECO:0000313" key="1">
    <source>
        <dbReference type="EMBL" id="MCY1014093.1"/>
    </source>
</evidence>
<dbReference type="EMBL" id="JAPNKE010000002">
    <property type="protein sequence ID" value="MCY1014093.1"/>
    <property type="molecule type" value="Genomic_DNA"/>
</dbReference>
<proteinExistence type="predicted"/>
<protein>
    <submittedName>
        <fullName evidence="1">Uncharacterized protein</fullName>
    </submittedName>
</protein>
<organism evidence="1 2">
    <name type="scientific">Nannocystis pusilla</name>
    <dbReference type="NCBI Taxonomy" id="889268"/>
    <lineage>
        <taxon>Bacteria</taxon>
        <taxon>Pseudomonadati</taxon>
        <taxon>Myxococcota</taxon>
        <taxon>Polyangia</taxon>
        <taxon>Nannocystales</taxon>
        <taxon>Nannocystaceae</taxon>
        <taxon>Nannocystis</taxon>
    </lineage>
</organism>
<name>A0A9X3F199_9BACT</name>
<comment type="caution">
    <text evidence="1">The sequence shown here is derived from an EMBL/GenBank/DDBJ whole genome shotgun (WGS) entry which is preliminary data.</text>
</comment>